<keyword evidence="2" id="KW-1185">Reference proteome</keyword>
<reference evidence="1 2" key="1">
    <citation type="journal article" date="2011" name="Stand. Genomic Sci.">
        <title>Non-contiguous finished genome sequence and contextual data of the filamentous soil bacterium Ktedonobacter racemifer type strain (SOSP1-21).</title>
        <authorList>
            <person name="Chang Y.J."/>
            <person name="Land M."/>
            <person name="Hauser L."/>
            <person name="Chertkov O."/>
            <person name="Del Rio T.G."/>
            <person name="Nolan M."/>
            <person name="Copeland A."/>
            <person name="Tice H."/>
            <person name="Cheng J.F."/>
            <person name="Lucas S."/>
            <person name="Han C."/>
            <person name="Goodwin L."/>
            <person name="Pitluck S."/>
            <person name="Ivanova N."/>
            <person name="Ovchinikova G."/>
            <person name="Pati A."/>
            <person name="Chen A."/>
            <person name="Palaniappan K."/>
            <person name="Mavromatis K."/>
            <person name="Liolios K."/>
            <person name="Brettin T."/>
            <person name="Fiebig A."/>
            <person name="Rohde M."/>
            <person name="Abt B."/>
            <person name="Goker M."/>
            <person name="Detter J.C."/>
            <person name="Woyke T."/>
            <person name="Bristow J."/>
            <person name="Eisen J.A."/>
            <person name="Markowitz V."/>
            <person name="Hugenholtz P."/>
            <person name="Kyrpides N.C."/>
            <person name="Klenk H.P."/>
            <person name="Lapidus A."/>
        </authorList>
    </citation>
    <scope>NUCLEOTIDE SEQUENCE [LARGE SCALE GENOMIC DNA]</scope>
    <source>
        <strain evidence="2">DSM 44963</strain>
    </source>
</reference>
<comment type="caution">
    <text evidence="1">The sequence shown here is derived from an EMBL/GenBank/DDBJ whole genome shotgun (WGS) entry which is preliminary data.</text>
</comment>
<protein>
    <submittedName>
        <fullName evidence="1">Uncharacterized protein</fullName>
    </submittedName>
</protein>
<sequence>MPIVVEGVAINSGDQACGLPIAIGELVEPAISCFEFEGLKIF</sequence>
<gene>
    <name evidence="1" type="ORF">Krac_3324</name>
</gene>
<evidence type="ECO:0000313" key="1">
    <source>
        <dbReference type="EMBL" id="EFH82510.1"/>
    </source>
</evidence>
<dbReference type="STRING" id="485913.Krac_3324"/>
<dbReference type="InParanoid" id="D6U120"/>
<organism evidence="1 2">
    <name type="scientific">Ktedonobacter racemifer DSM 44963</name>
    <dbReference type="NCBI Taxonomy" id="485913"/>
    <lineage>
        <taxon>Bacteria</taxon>
        <taxon>Bacillati</taxon>
        <taxon>Chloroflexota</taxon>
        <taxon>Ktedonobacteria</taxon>
        <taxon>Ktedonobacterales</taxon>
        <taxon>Ktedonobacteraceae</taxon>
        <taxon>Ktedonobacter</taxon>
    </lineage>
</organism>
<dbReference type="EMBL" id="ADVG01000004">
    <property type="protein sequence ID" value="EFH82510.1"/>
    <property type="molecule type" value="Genomic_DNA"/>
</dbReference>
<proteinExistence type="predicted"/>
<name>D6U120_KTERA</name>
<dbReference type="AlphaFoldDB" id="D6U120"/>
<accession>D6U120</accession>
<dbReference type="Proteomes" id="UP000004508">
    <property type="component" value="Unassembled WGS sequence"/>
</dbReference>
<evidence type="ECO:0000313" key="2">
    <source>
        <dbReference type="Proteomes" id="UP000004508"/>
    </source>
</evidence>